<evidence type="ECO:0000313" key="1">
    <source>
        <dbReference type="EMBL" id="KAF3559395.1"/>
    </source>
</evidence>
<proteinExistence type="predicted"/>
<accession>A0A8S9R7A1</accession>
<protein>
    <recommendedName>
        <fullName evidence="3">RNase H type-1 domain-containing protein</fullName>
    </recommendedName>
</protein>
<evidence type="ECO:0008006" key="3">
    <source>
        <dbReference type="Google" id="ProtNLM"/>
    </source>
</evidence>
<name>A0A8S9R7A1_BRACR</name>
<evidence type="ECO:0000313" key="2">
    <source>
        <dbReference type="Proteomes" id="UP000712600"/>
    </source>
</evidence>
<sequence>MELFRYAENEYQAWFTANEMIPSTLQEHISLGNICLIDGSWTSTSQFSGSGWVWMDRLEKAQLMGRRNYIRRESLLHSKVEALRWAMQSMQQYSTCQSFGTDCKDLIAMIKEPQAWPSFVT</sequence>
<comment type="caution">
    <text evidence="1">The sequence shown here is derived from an EMBL/GenBank/DDBJ whole genome shotgun (WGS) entry which is preliminary data.</text>
</comment>
<organism evidence="1 2">
    <name type="scientific">Brassica cretica</name>
    <name type="common">Mustard</name>
    <dbReference type="NCBI Taxonomy" id="69181"/>
    <lineage>
        <taxon>Eukaryota</taxon>
        <taxon>Viridiplantae</taxon>
        <taxon>Streptophyta</taxon>
        <taxon>Embryophyta</taxon>
        <taxon>Tracheophyta</taxon>
        <taxon>Spermatophyta</taxon>
        <taxon>Magnoliopsida</taxon>
        <taxon>eudicotyledons</taxon>
        <taxon>Gunneridae</taxon>
        <taxon>Pentapetalae</taxon>
        <taxon>rosids</taxon>
        <taxon>malvids</taxon>
        <taxon>Brassicales</taxon>
        <taxon>Brassicaceae</taxon>
        <taxon>Brassiceae</taxon>
        <taxon>Brassica</taxon>
    </lineage>
</organism>
<dbReference type="EMBL" id="QGKX02000996">
    <property type="protein sequence ID" value="KAF3559395.1"/>
    <property type="molecule type" value="Genomic_DNA"/>
</dbReference>
<reference evidence="1" key="1">
    <citation type="submission" date="2019-12" db="EMBL/GenBank/DDBJ databases">
        <title>Genome sequencing and annotation of Brassica cretica.</title>
        <authorList>
            <person name="Studholme D.J."/>
            <person name="Sarris P."/>
        </authorList>
    </citation>
    <scope>NUCLEOTIDE SEQUENCE</scope>
    <source>
        <strain evidence="1">PFS-109/04</strain>
        <tissue evidence="1">Leaf</tissue>
    </source>
</reference>
<gene>
    <name evidence="1" type="ORF">F2Q69_00012763</name>
</gene>
<dbReference type="AlphaFoldDB" id="A0A8S9R7A1"/>
<dbReference type="Proteomes" id="UP000712600">
    <property type="component" value="Unassembled WGS sequence"/>
</dbReference>